<feature type="region of interest" description="Disordered" evidence="7">
    <location>
        <begin position="1"/>
        <end position="24"/>
    </location>
</feature>
<comment type="similarity">
    <text evidence="2">Belongs to the bZIP family.</text>
</comment>
<dbReference type="InterPro" id="IPR046347">
    <property type="entry name" value="bZIP_sf"/>
</dbReference>
<dbReference type="SMART" id="SM00338">
    <property type="entry name" value="BRLZ"/>
    <property type="match status" value="1"/>
</dbReference>
<feature type="compositionally biased region" description="Basic and acidic residues" evidence="7">
    <location>
        <begin position="294"/>
        <end position="306"/>
    </location>
</feature>
<feature type="region of interest" description="Disordered" evidence="7">
    <location>
        <begin position="294"/>
        <end position="314"/>
    </location>
</feature>
<keyword evidence="5" id="KW-0804">Transcription</keyword>
<dbReference type="GO" id="GO:0005634">
    <property type="term" value="C:nucleus"/>
    <property type="evidence" value="ECO:0007669"/>
    <property type="project" value="UniProtKB-SubCell"/>
</dbReference>
<dbReference type="InterPro" id="IPR045314">
    <property type="entry name" value="bZIP_plant_GBF1"/>
</dbReference>
<dbReference type="Pfam" id="PF00170">
    <property type="entry name" value="bZIP_1"/>
    <property type="match status" value="1"/>
</dbReference>
<feature type="compositionally biased region" description="Polar residues" evidence="7">
    <location>
        <begin position="407"/>
        <end position="416"/>
    </location>
</feature>
<accession>A0A9Q0GNB7</accession>
<dbReference type="Pfam" id="PF16596">
    <property type="entry name" value="MFMR_assoc"/>
    <property type="match status" value="1"/>
</dbReference>
<proteinExistence type="inferred from homology"/>
<dbReference type="EMBL" id="JAMYWD010000012">
    <property type="protein sequence ID" value="KAJ4950788.1"/>
    <property type="molecule type" value="Genomic_DNA"/>
</dbReference>
<reference evidence="9" key="1">
    <citation type="journal article" date="2023" name="Plant J.">
        <title>The genome of the king protea, Protea cynaroides.</title>
        <authorList>
            <person name="Chang J."/>
            <person name="Duong T.A."/>
            <person name="Schoeman C."/>
            <person name="Ma X."/>
            <person name="Roodt D."/>
            <person name="Barker N."/>
            <person name="Li Z."/>
            <person name="Van de Peer Y."/>
            <person name="Mizrachi E."/>
        </authorList>
    </citation>
    <scope>NUCLEOTIDE SEQUENCE</scope>
    <source>
        <tissue evidence="9">Young leaves</tissue>
    </source>
</reference>
<name>A0A9Q0GNB7_9MAGN</name>
<keyword evidence="4" id="KW-0238">DNA-binding</keyword>
<dbReference type="Gene3D" id="1.20.5.170">
    <property type="match status" value="1"/>
</dbReference>
<keyword evidence="10" id="KW-1185">Reference proteome</keyword>
<dbReference type="GO" id="GO:0003700">
    <property type="term" value="F:DNA-binding transcription factor activity"/>
    <property type="evidence" value="ECO:0007669"/>
    <property type="project" value="InterPro"/>
</dbReference>
<evidence type="ECO:0000313" key="10">
    <source>
        <dbReference type="Proteomes" id="UP001141806"/>
    </source>
</evidence>
<dbReference type="InterPro" id="IPR012900">
    <property type="entry name" value="MFMR"/>
</dbReference>
<evidence type="ECO:0000256" key="7">
    <source>
        <dbReference type="SAM" id="MobiDB-lite"/>
    </source>
</evidence>
<evidence type="ECO:0000256" key="6">
    <source>
        <dbReference type="ARBA" id="ARBA00023242"/>
    </source>
</evidence>
<dbReference type="CDD" id="cd14702">
    <property type="entry name" value="bZIP_plant_GBF1"/>
    <property type="match status" value="1"/>
</dbReference>
<dbReference type="InterPro" id="IPR044827">
    <property type="entry name" value="GBF-like"/>
</dbReference>
<evidence type="ECO:0000256" key="3">
    <source>
        <dbReference type="ARBA" id="ARBA00023015"/>
    </source>
</evidence>
<dbReference type="PROSITE" id="PS50217">
    <property type="entry name" value="BZIP"/>
    <property type="match status" value="1"/>
</dbReference>
<dbReference type="Proteomes" id="UP001141806">
    <property type="component" value="Unassembled WGS sequence"/>
</dbReference>
<evidence type="ECO:0000256" key="2">
    <source>
        <dbReference type="ARBA" id="ARBA00007163"/>
    </source>
</evidence>
<evidence type="ECO:0000256" key="1">
    <source>
        <dbReference type="ARBA" id="ARBA00004123"/>
    </source>
</evidence>
<evidence type="ECO:0000313" key="9">
    <source>
        <dbReference type="EMBL" id="KAJ4950788.1"/>
    </source>
</evidence>
<comment type="caution">
    <text evidence="9">The sequence shown here is derived from an EMBL/GenBank/DDBJ whole genome shotgun (WGS) entry which is preliminary data.</text>
</comment>
<dbReference type="GO" id="GO:0000976">
    <property type="term" value="F:transcription cis-regulatory region binding"/>
    <property type="evidence" value="ECO:0007669"/>
    <property type="project" value="UniProtKB-ARBA"/>
</dbReference>
<feature type="compositionally biased region" description="Polar residues" evidence="7">
    <location>
        <begin position="157"/>
        <end position="168"/>
    </location>
</feature>
<evidence type="ECO:0000259" key="8">
    <source>
        <dbReference type="PROSITE" id="PS50217"/>
    </source>
</evidence>
<organism evidence="9 10">
    <name type="scientific">Protea cynaroides</name>
    <dbReference type="NCBI Taxonomy" id="273540"/>
    <lineage>
        <taxon>Eukaryota</taxon>
        <taxon>Viridiplantae</taxon>
        <taxon>Streptophyta</taxon>
        <taxon>Embryophyta</taxon>
        <taxon>Tracheophyta</taxon>
        <taxon>Spermatophyta</taxon>
        <taxon>Magnoliopsida</taxon>
        <taxon>Proteales</taxon>
        <taxon>Proteaceae</taxon>
        <taxon>Protea</taxon>
    </lineage>
</organism>
<evidence type="ECO:0000256" key="5">
    <source>
        <dbReference type="ARBA" id="ARBA00023163"/>
    </source>
</evidence>
<comment type="subcellular location">
    <subcellularLocation>
        <location evidence="1">Nucleus</location>
    </subcellularLocation>
</comment>
<dbReference type="PANTHER" id="PTHR45967:SF1">
    <property type="entry name" value="G-BOX-BINDING FACTOR 3"/>
    <property type="match status" value="1"/>
</dbReference>
<dbReference type="OrthoDB" id="1642657at2759"/>
<feature type="domain" description="BZIP" evidence="8">
    <location>
        <begin position="291"/>
        <end position="354"/>
    </location>
</feature>
<dbReference type="SUPFAM" id="SSF57959">
    <property type="entry name" value="Leucine zipper domain"/>
    <property type="match status" value="1"/>
</dbReference>
<dbReference type="InterPro" id="IPR004827">
    <property type="entry name" value="bZIP"/>
</dbReference>
<feature type="compositionally biased region" description="Low complexity" evidence="7">
    <location>
        <begin position="169"/>
        <end position="182"/>
    </location>
</feature>
<dbReference type="PROSITE" id="PS00036">
    <property type="entry name" value="BZIP_BASIC"/>
    <property type="match status" value="1"/>
</dbReference>
<feature type="region of interest" description="Disordered" evidence="7">
    <location>
        <begin position="157"/>
        <end position="219"/>
    </location>
</feature>
<keyword evidence="6" id="KW-0539">Nucleus</keyword>
<gene>
    <name evidence="9" type="ORF">NE237_027620</name>
</gene>
<dbReference type="AlphaFoldDB" id="A0A9Q0GNB7"/>
<dbReference type="PANTHER" id="PTHR45967">
    <property type="entry name" value="G-BOX-BINDING FACTOR 3-RELATED"/>
    <property type="match status" value="1"/>
</dbReference>
<protein>
    <recommendedName>
        <fullName evidence="8">BZIP domain-containing protein</fullName>
    </recommendedName>
</protein>
<keyword evidence="3" id="KW-0805">Transcription regulation</keyword>
<sequence>MGNNKAGTVSKSEKASSPAQEQTNVHAYTDWANMQAYYGPGVTLPPPYFNPAVASGHAPPPYMWGPPQGFSQPLMPPYGAPYAIYSHGGVYAHPAVPYGSHGPGIPQSPVVSEVMVATPLSVEPPAKSSTSKDRGLMKKLKGFDGLAVSIGNGNAENSIRGSSHGMSQSGECGTEGSSDGSDGNTGGDKSNKKRNSEGTPSTGKDGKLDPAPVGEANVTPGGTMGVSVAPVSVAGKFGTAPLASMIPGLELRESPNGLVKTISGSVPPAPGAVVPAGDALSSELWIQDERELKRERRKQSNRESARRSRLRKQAETEELAVTVDTLSAENIALRSEINLLMENSEKLRLENAALMEKLKNAQGEEAGEMTVDNVESETAPSDSTENLLSRVNNSSSVINEQRDSEPNENSNTSTKFHQLLDSSPRADAVAAG</sequence>
<feature type="region of interest" description="Disordered" evidence="7">
    <location>
        <begin position="363"/>
        <end position="432"/>
    </location>
</feature>
<evidence type="ECO:0000256" key="4">
    <source>
        <dbReference type="ARBA" id="ARBA00023125"/>
    </source>
</evidence>
<feature type="compositionally biased region" description="Low complexity" evidence="7">
    <location>
        <begin position="386"/>
        <end position="399"/>
    </location>
</feature>
<feature type="compositionally biased region" description="Polar residues" evidence="7">
    <location>
        <begin position="376"/>
        <end position="385"/>
    </location>
</feature>
<dbReference type="Pfam" id="PF07777">
    <property type="entry name" value="MFMR"/>
    <property type="match status" value="1"/>
</dbReference>